<dbReference type="EMBL" id="CACSLK010035018">
    <property type="protein sequence ID" value="CAA0843315.1"/>
    <property type="molecule type" value="Genomic_DNA"/>
</dbReference>
<comment type="caution">
    <text evidence="1">The sequence shown here is derived from an EMBL/GenBank/DDBJ whole genome shotgun (WGS) entry which is preliminary data.</text>
</comment>
<gene>
    <name evidence="1" type="ORF">SHERM_09090</name>
</gene>
<sequence>MLLEVLHKYQLFTGQKVNLHKSSLFLSKNGSASLSARLSAILNGVQIKRSSKYLGLPLGIGASKIENFQFVVEVVRERICSWKNHFLSTAGKEVLVKHVLSALPVFVMSCFVIPISVCKEVCRLMARFWWQKGDNNGKGMHWLSWDNLAIPKDEGGLGFKDLQLFRFQMNKLKLEKDLSDSRRMRGKGIDRERS</sequence>
<evidence type="ECO:0000313" key="2">
    <source>
        <dbReference type="Proteomes" id="UP001153555"/>
    </source>
</evidence>
<dbReference type="PANTHER" id="PTHR33116">
    <property type="entry name" value="REVERSE TRANSCRIPTASE ZINC-BINDING DOMAIN-CONTAINING PROTEIN-RELATED-RELATED"/>
    <property type="match status" value="1"/>
</dbReference>
<evidence type="ECO:0000313" key="1">
    <source>
        <dbReference type="EMBL" id="CAA0843315.1"/>
    </source>
</evidence>
<proteinExistence type="predicted"/>
<reference evidence="1" key="1">
    <citation type="submission" date="2019-12" db="EMBL/GenBank/DDBJ databases">
        <authorList>
            <person name="Scholes J."/>
        </authorList>
    </citation>
    <scope>NUCLEOTIDE SEQUENCE</scope>
</reference>
<accession>A0A9N7P2Z0</accession>
<dbReference type="OrthoDB" id="1936608at2759"/>
<name>A0A9N7P2Z0_STRHE</name>
<organism evidence="1 2">
    <name type="scientific">Striga hermonthica</name>
    <name type="common">Purple witchweed</name>
    <name type="synonym">Buchnera hermonthica</name>
    <dbReference type="NCBI Taxonomy" id="68872"/>
    <lineage>
        <taxon>Eukaryota</taxon>
        <taxon>Viridiplantae</taxon>
        <taxon>Streptophyta</taxon>
        <taxon>Embryophyta</taxon>
        <taxon>Tracheophyta</taxon>
        <taxon>Spermatophyta</taxon>
        <taxon>Magnoliopsida</taxon>
        <taxon>eudicotyledons</taxon>
        <taxon>Gunneridae</taxon>
        <taxon>Pentapetalae</taxon>
        <taxon>asterids</taxon>
        <taxon>lamiids</taxon>
        <taxon>Lamiales</taxon>
        <taxon>Orobanchaceae</taxon>
        <taxon>Buchnereae</taxon>
        <taxon>Striga</taxon>
    </lineage>
</organism>
<dbReference type="AlphaFoldDB" id="A0A9N7P2Z0"/>
<dbReference type="PANTHER" id="PTHR33116:SF86">
    <property type="entry name" value="REVERSE TRANSCRIPTASE DOMAIN-CONTAINING PROTEIN"/>
    <property type="match status" value="1"/>
</dbReference>
<dbReference type="Proteomes" id="UP001153555">
    <property type="component" value="Unassembled WGS sequence"/>
</dbReference>
<protein>
    <submittedName>
        <fullName evidence="1">Ribonuclease H-like superfamily protein</fullName>
    </submittedName>
</protein>
<keyword evidence="2" id="KW-1185">Reference proteome</keyword>